<dbReference type="InterPro" id="IPR017501">
    <property type="entry name" value="Phage_infect_YhgE_C"/>
</dbReference>
<feature type="transmembrane region" description="Helical" evidence="5">
    <location>
        <begin position="21"/>
        <end position="42"/>
    </location>
</feature>
<dbReference type="Gene3D" id="3.40.1710.10">
    <property type="entry name" value="abc type-2 transporter like domain"/>
    <property type="match status" value="1"/>
</dbReference>
<evidence type="ECO:0000256" key="4">
    <source>
        <dbReference type="ARBA" id="ARBA00023136"/>
    </source>
</evidence>
<keyword evidence="8" id="KW-1185">Reference proteome</keyword>
<dbReference type="InterPro" id="IPR051328">
    <property type="entry name" value="T7SS_ABC-Transporter"/>
</dbReference>
<dbReference type="NCBIfam" id="TIGR03061">
    <property type="entry name" value="pip_yhgE_Nterm"/>
    <property type="match status" value="1"/>
</dbReference>
<sequence length="668" mass="70218">MNILYPGSELKRFLRGTLPPLSLAVVILLPLIFGGLFTWSYLDPVGHINNLPIALVNSDEGAQGPDGKHVDAGDQVAQRIVDNDQLKVTEVSAQEARRGLEQGDYYVVIELPRDFSAATVSLNDDHPRSATMNVAMNNANGMIATVLGNQATQVLVDAVDVQVGEKIADRLLVGFSTIGEGLNRAGDGAGKLADGTHQARDGGARLDDGARKLEDGVSQADNGAHQLADGAQRLHEGTASAQDGAQSLADGLAQLQAATDRLGDGAGRVSGGVNTLVRPVNDAAAAREQALAPLINVSTMLRQAGLNAEADQVDKAVQDVRNATGGQITDQLNQLNAGAAEIARQLGDPNAPYRSGVDRAAAGAAELAAGLVRLEDGSHQLMLGSQRLADGTSQLVAGSQQLTVGTSALRSGLVDLDSGAGELSLKLNEKRGSVPNFEGDREKAAAHAAAQPVERVLVRDGLQRFGEGLGPFFFSLALFVGATTMFMVLHPTRRRVIDSGLTPARMVAAHYLPGLLVGQAQAVTVWVVLMTIIGFHPVHPVGLLVALMGASAVFVAMTQAINAALGASAGRVVCMAIMALQLVASGGLYPVETQPKFLQAIHPMDPIAHTVNIFRHMIVGSDLSQDPRVWQGIVFLACVLVISWVVSAIAAWYHRVIMHKDLHPELTI</sequence>
<dbReference type="Proteomes" id="UP000312032">
    <property type="component" value="Unassembled WGS sequence"/>
</dbReference>
<evidence type="ECO:0000256" key="5">
    <source>
        <dbReference type="SAM" id="Phobius"/>
    </source>
</evidence>
<dbReference type="PANTHER" id="PTHR43077">
    <property type="entry name" value="TRANSPORT PERMEASE YVFS-RELATED"/>
    <property type="match status" value="1"/>
</dbReference>
<feature type="transmembrane region" description="Helical" evidence="5">
    <location>
        <begin position="511"/>
        <end position="535"/>
    </location>
</feature>
<dbReference type="Pfam" id="PF12698">
    <property type="entry name" value="ABC2_membrane_3"/>
    <property type="match status" value="2"/>
</dbReference>
<feature type="domain" description="ABC-2 type transporter transmembrane" evidence="6">
    <location>
        <begin position="445"/>
        <end position="648"/>
    </location>
</feature>
<dbReference type="NCBIfam" id="TIGR03057">
    <property type="entry name" value="xxxLxxG_by_4"/>
    <property type="match status" value="2"/>
</dbReference>
<feature type="transmembrane region" description="Helical" evidence="5">
    <location>
        <begin position="629"/>
        <end position="653"/>
    </location>
</feature>
<name>A0A5C4U5W0_9CORY</name>
<keyword evidence="4 5" id="KW-0472">Membrane</keyword>
<dbReference type="GO" id="GO:0140359">
    <property type="term" value="F:ABC-type transporter activity"/>
    <property type="evidence" value="ECO:0007669"/>
    <property type="project" value="InterPro"/>
</dbReference>
<keyword evidence="3 5" id="KW-1133">Transmembrane helix</keyword>
<dbReference type="AlphaFoldDB" id="A0A5C4U5W0"/>
<feature type="domain" description="ABC-2 type transporter transmembrane" evidence="6">
    <location>
        <begin position="23"/>
        <end position="155"/>
    </location>
</feature>
<evidence type="ECO:0000256" key="2">
    <source>
        <dbReference type="ARBA" id="ARBA00022692"/>
    </source>
</evidence>
<dbReference type="InterPro" id="IPR023908">
    <property type="entry name" value="xxxLxxG_rpt"/>
</dbReference>
<organism evidence="7 8">
    <name type="scientific">Corynebacterium tapiri</name>
    <dbReference type="NCBI Taxonomy" id="1448266"/>
    <lineage>
        <taxon>Bacteria</taxon>
        <taxon>Bacillati</taxon>
        <taxon>Actinomycetota</taxon>
        <taxon>Actinomycetes</taxon>
        <taxon>Mycobacteriales</taxon>
        <taxon>Corynebacteriaceae</taxon>
        <taxon>Corynebacterium</taxon>
    </lineage>
</organism>
<dbReference type="EMBL" id="VDHJ01000006">
    <property type="protein sequence ID" value="TNL97763.1"/>
    <property type="molecule type" value="Genomic_DNA"/>
</dbReference>
<protein>
    <submittedName>
        <fullName evidence="7">YhgE/Pip domain-containing protein</fullName>
    </submittedName>
</protein>
<evidence type="ECO:0000256" key="1">
    <source>
        <dbReference type="ARBA" id="ARBA00004141"/>
    </source>
</evidence>
<comment type="subcellular location">
    <subcellularLocation>
        <location evidence="1">Membrane</location>
        <topology evidence="1">Multi-pass membrane protein</topology>
    </subcellularLocation>
</comment>
<feature type="transmembrane region" description="Helical" evidence="5">
    <location>
        <begin position="469"/>
        <end position="490"/>
    </location>
</feature>
<dbReference type="OrthoDB" id="9811483at2"/>
<proteinExistence type="predicted"/>
<keyword evidence="2 5" id="KW-0812">Transmembrane</keyword>
<dbReference type="PANTHER" id="PTHR43077:SF5">
    <property type="entry name" value="PHAGE INFECTION PROTEIN"/>
    <property type="match status" value="1"/>
</dbReference>
<reference evidence="7 8" key="1">
    <citation type="submission" date="2019-06" db="EMBL/GenBank/DDBJ databases">
        <authorList>
            <person name="Li J."/>
        </authorList>
    </citation>
    <scope>NUCLEOTIDE SEQUENCE [LARGE SCALE GENOMIC DNA]</scope>
    <source>
        <strain evidence="7 8">LMG 28165</strain>
    </source>
</reference>
<evidence type="ECO:0000256" key="3">
    <source>
        <dbReference type="ARBA" id="ARBA00022989"/>
    </source>
</evidence>
<gene>
    <name evidence="7" type="ORF">FHE74_05350</name>
</gene>
<dbReference type="RefSeq" id="WP_139465478.1">
    <property type="nucleotide sequence ID" value="NZ_VDHJ01000006.1"/>
</dbReference>
<dbReference type="SUPFAM" id="SSF58104">
    <property type="entry name" value="Methyl-accepting chemotaxis protein (MCP) signaling domain"/>
    <property type="match status" value="1"/>
</dbReference>
<feature type="transmembrane region" description="Helical" evidence="5">
    <location>
        <begin position="572"/>
        <end position="591"/>
    </location>
</feature>
<dbReference type="GO" id="GO:0016020">
    <property type="term" value="C:membrane"/>
    <property type="evidence" value="ECO:0007669"/>
    <property type="project" value="UniProtKB-SubCell"/>
</dbReference>
<dbReference type="InterPro" id="IPR017500">
    <property type="entry name" value="Phage_infect_YhgE_N"/>
</dbReference>
<evidence type="ECO:0000313" key="8">
    <source>
        <dbReference type="Proteomes" id="UP000312032"/>
    </source>
</evidence>
<evidence type="ECO:0000313" key="7">
    <source>
        <dbReference type="EMBL" id="TNL97763.1"/>
    </source>
</evidence>
<evidence type="ECO:0000259" key="6">
    <source>
        <dbReference type="Pfam" id="PF12698"/>
    </source>
</evidence>
<dbReference type="NCBIfam" id="TIGR03062">
    <property type="entry name" value="pip_yhgE_Cterm"/>
    <property type="match status" value="1"/>
</dbReference>
<accession>A0A5C4U5W0</accession>
<comment type="caution">
    <text evidence="7">The sequence shown here is derived from an EMBL/GenBank/DDBJ whole genome shotgun (WGS) entry which is preliminary data.</text>
</comment>
<dbReference type="InterPro" id="IPR013525">
    <property type="entry name" value="ABC2_TM"/>
</dbReference>
<feature type="transmembrane region" description="Helical" evidence="5">
    <location>
        <begin position="541"/>
        <end position="565"/>
    </location>
</feature>